<comment type="caution">
    <text evidence="1">The sequence shown here is derived from an EMBL/GenBank/DDBJ whole genome shotgun (WGS) entry which is preliminary data.</text>
</comment>
<sequence>MIEKKVLYFENPGESNTEACIQQVRHEVEENGYRYVVVAANTGKTGVEFARALSELDTEVYVVKYQEGDETAGISDEIKTQLADNGATFFHSPSIALSLDGSFGLKLAPMSPSKVVGRTLKRFGEGLKICCDIVMMATDKGLLTEGVEAIAVAGTKSGADTVAVIRAAASLRFIELKVLEILAKPR</sequence>
<accession>A0A0F9JLP6</accession>
<protein>
    <recommendedName>
        <fullName evidence="2">Pyruvate kinase C-terminal domain-containing protein</fullName>
    </recommendedName>
</protein>
<dbReference type="Gene3D" id="3.40.1380.20">
    <property type="entry name" value="Pyruvate kinase, C-terminal domain"/>
    <property type="match status" value="1"/>
</dbReference>
<organism evidence="1">
    <name type="scientific">marine sediment metagenome</name>
    <dbReference type="NCBI Taxonomy" id="412755"/>
    <lineage>
        <taxon>unclassified sequences</taxon>
        <taxon>metagenomes</taxon>
        <taxon>ecological metagenomes</taxon>
    </lineage>
</organism>
<evidence type="ECO:0008006" key="2">
    <source>
        <dbReference type="Google" id="ProtNLM"/>
    </source>
</evidence>
<name>A0A0F9JLP6_9ZZZZ</name>
<proteinExistence type="predicted"/>
<gene>
    <name evidence="1" type="ORF">LCGC14_1439320</name>
</gene>
<dbReference type="EMBL" id="LAZR01009791">
    <property type="protein sequence ID" value="KKM70573.1"/>
    <property type="molecule type" value="Genomic_DNA"/>
</dbReference>
<dbReference type="SUPFAM" id="SSF52935">
    <property type="entry name" value="PK C-terminal domain-like"/>
    <property type="match status" value="1"/>
</dbReference>
<dbReference type="AlphaFoldDB" id="A0A0F9JLP6"/>
<dbReference type="InterPro" id="IPR036918">
    <property type="entry name" value="Pyrv_Knase_C_sf"/>
</dbReference>
<evidence type="ECO:0000313" key="1">
    <source>
        <dbReference type="EMBL" id="KKM70573.1"/>
    </source>
</evidence>
<reference evidence="1" key="1">
    <citation type="journal article" date="2015" name="Nature">
        <title>Complex archaea that bridge the gap between prokaryotes and eukaryotes.</title>
        <authorList>
            <person name="Spang A."/>
            <person name="Saw J.H."/>
            <person name="Jorgensen S.L."/>
            <person name="Zaremba-Niedzwiedzka K."/>
            <person name="Martijn J."/>
            <person name="Lind A.E."/>
            <person name="van Eijk R."/>
            <person name="Schleper C."/>
            <person name="Guy L."/>
            <person name="Ettema T.J."/>
        </authorList>
    </citation>
    <scope>NUCLEOTIDE SEQUENCE</scope>
</reference>